<dbReference type="EMBL" id="MN586022">
    <property type="protein sequence ID" value="QGJ93011.1"/>
    <property type="molecule type" value="Genomic_DNA"/>
</dbReference>
<evidence type="ECO:0000313" key="1">
    <source>
        <dbReference type="EMBL" id="QGJ93011.1"/>
    </source>
</evidence>
<name>A0A649VL78_9CAUD</name>
<dbReference type="KEGG" id="vg:77951965"/>
<protein>
    <submittedName>
        <fullName evidence="1">Uncharacterized protein</fullName>
    </submittedName>
</protein>
<organism evidence="1 2">
    <name type="scientific">Gordonia phage Chidiebere</name>
    <dbReference type="NCBI Taxonomy" id="2656530"/>
    <lineage>
        <taxon>Viruses</taxon>
        <taxon>Duplodnaviria</taxon>
        <taxon>Heunggongvirae</taxon>
        <taxon>Uroviricota</taxon>
        <taxon>Caudoviricetes</taxon>
        <taxon>Chidieberevirus</taxon>
        <taxon>Chidieberevirus chidiebere</taxon>
    </lineage>
</organism>
<dbReference type="RefSeq" id="YP_010675643.1">
    <property type="nucleotide sequence ID" value="NC_071005.1"/>
</dbReference>
<dbReference type="Proteomes" id="UP000423645">
    <property type="component" value="Segment"/>
</dbReference>
<gene>
    <name evidence="1" type="primary">125</name>
    <name evidence="1" type="ORF">PBI_CHIDIEBERE_125</name>
</gene>
<keyword evidence="2" id="KW-1185">Reference proteome</keyword>
<accession>A0A649VL78</accession>
<reference evidence="1 2" key="1">
    <citation type="submission" date="2019-10" db="EMBL/GenBank/DDBJ databases">
        <authorList>
            <person name="Zack K.M."/>
            <person name="Garlena R.A."/>
            <person name="Russell D.A."/>
            <person name="Pope W.H."/>
            <person name="Jacobs-Sera D."/>
            <person name="Hatfull G.F."/>
        </authorList>
    </citation>
    <scope>NUCLEOTIDE SEQUENCE [LARGE SCALE GENOMIC DNA]</scope>
</reference>
<dbReference type="GeneID" id="77951965"/>
<proteinExistence type="predicted"/>
<sequence>MADQKSIEDSRKRIALSYGLPETAKASDVIQHAINESGHTCRLIDLMELAAIFDANVQLYINDNDSLPDEQQRMV</sequence>
<evidence type="ECO:0000313" key="2">
    <source>
        <dbReference type="Proteomes" id="UP000423645"/>
    </source>
</evidence>